<dbReference type="InterPro" id="IPR029034">
    <property type="entry name" value="Cystine-knot_cytokine"/>
</dbReference>
<dbReference type="Pfam" id="PF06083">
    <property type="entry name" value="IL17"/>
    <property type="match status" value="1"/>
</dbReference>
<name>A0A8D2JFP4_VARKO</name>
<evidence type="ECO:0000256" key="5">
    <source>
        <dbReference type="ARBA" id="ARBA00022729"/>
    </source>
</evidence>
<dbReference type="GO" id="GO:0005615">
    <property type="term" value="C:extracellular space"/>
    <property type="evidence" value="ECO:0007669"/>
    <property type="project" value="UniProtKB-KW"/>
</dbReference>
<keyword evidence="3" id="KW-0202">Cytokine</keyword>
<dbReference type="AlphaFoldDB" id="A0A8D2JFP4"/>
<comment type="similarity">
    <text evidence="2">Belongs to the IL-17 family.</text>
</comment>
<dbReference type="InterPro" id="IPR020440">
    <property type="entry name" value="IL-17_chr"/>
</dbReference>
<dbReference type="Proteomes" id="UP000694545">
    <property type="component" value="Unplaced"/>
</dbReference>
<dbReference type="Ensembl" id="ENSVKKT00000011580.1">
    <property type="protein sequence ID" value="ENSVKKP00000011314.1"/>
    <property type="gene ID" value="ENSVKKG00000007870.1"/>
</dbReference>
<evidence type="ECO:0000256" key="3">
    <source>
        <dbReference type="ARBA" id="ARBA00022514"/>
    </source>
</evidence>
<evidence type="ECO:0000256" key="4">
    <source>
        <dbReference type="ARBA" id="ARBA00022525"/>
    </source>
</evidence>
<reference evidence="7" key="2">
    <citation type="submission" date="2025-09" db="UniProtKB">
        <authorList>
            <consortium name="Ensembl"/>
        </authorList>
    </citation>
    <scope>IDENTIFICATION</scope>
</reference>
<dbReference type="Gene3D" id="2.10.90.10">
    <property type="entry name" value="Cystine-knot cytokines"/>
    <property type="match status" value="1"/>
</dbReference>
<accession>A0A8D2JFP4</accession>
<comment type="subcellular location">
    <subcellularLocation>
        <location evidence="1">Secreted</location>
    </subcellularLocation>
</comment>
<dbReference type="SUPFAM" id="SSF57501">
    <property type="entry name" value="Cystine-knot cytokines"/>
    <property type="match status" value="1"/>
</dbReference>
<organism evidence="7 8">
    <name type="scientific">Varanus komodoensis</name>
    <name type="common">Komodo dragon</name>
    <dbReference type="NCBI Taxonomy" id="61221"/>
    <lineage>
        <taxon>Eukaryota</taxon>
        <taxon>Metazoa</taxon>
        <taxon>Chordata</taxon>
        <taxon>Craniata</taxon>
        <taxon>Vertebrata</taxon>
        <taxon>Euteleostomi</taxon>
        <taxon>Lepidosauria</taxon>
        <taxon>Squamata</taxon>
        <taxon>Bifurcata</taxon>
        <taxon>Unidentata</taxon>
        <taxon>Episquamata</taxon>
        <taxon>Toxicofera</taxon>
        <taxon>Anguimorpha</taxon>
        <taxon>Paleoanguimorpha</taxon>
        <taxon>Varanoidea</taxon>
        <taxon>Varanidae</taxon>
        <taxon>Varanus</taxon>
    </lineage>
</organism>
<proteinExistence type="inferred from homology"/>
<protein>
    <submittedName>
        <fullName evidence="7">Uncharacterized protein</fullName>
    </submittedName>
</protein>
<evidence type="ECO:0000256" key="6">
    <source>
        <dbReference type="SAM" id="SignalP"/>
    </source>
</evidence>
<keyword evidence="4" id="KW-0964">Secreted</keyword>
<dbReference type="GO" id="GO:0005125">
    <property type="term" value="F:cytokine activity"/>
    <property type="evidence" value="ECO:0007669"/>
    <property type="project" value="UniProtKB-KW"/>
</dbReference>
<dbReference type="PRINTS" id="PR01932">
    <property type="entry name" value="INTRLEUKIN17"/>
</dbReference>
<keyword evidence="5 6" id="KW-0732">Signal</keyword>
<dbReference type="InterPro" id="IPR010345">
    <property type="entry name" value="IL-17_fam"/>
</dbReference>
<feature type="chain" id="PRO_5034291312" evidence="6">
    <location>
        <begin position="29"/>
        <end position="178"/>
    </location>
</feature>
<evidence type="ECO:0000313" key="7">
    <source>
        <dbReference type="Ensembl" id="ENSVKKP00000011314.1"/>
    </source>
</evidence>
<feature type="signal peptide" evidence="6">
    <location>
        <begin position="1"/>
        <end position="28"/>
    </location>
</feature>
<evidence type="ECO:0000256" key="1">
    <source>
        <dbReference type="ARBA" id="ARBA00004613"/>
    </source>
</evidence>
<sequence length="178" mass="20076">GAFNQISASFKKIGLLVLMLAVMNFAHGNPRREEERTKRISGNCPSQQDNKFPDSVRVNIHIANTQPAHKLLLDVRSRSLSPWNYSMNEDPNRFPHVIYEASCRYSACLDSTGRGLNYGLNSIPIQQEILVLKRKPAGCQHVYWLEKQVITVGCTCAIPTTHVYSKSSQIRRLNAGHQ</sequence>
<evidence type="ECO:0000313" key="8">
    <source>
        <dbReference type="Proteomes" id="UP000694545"/>
    </source>
</evidence>
<reference evidence="7" key="1">
    <citation type="submission" date="2025-08" db="UniProtKB">
        <authorList>
            <consortium name="Ensembl"/>
        </authorList>
    </citation>
    <scope>IDENTIFICATION</scope>
</reference>
<dbReference type="GO" id="GO:0006954">
    <property type="term" value="P:inflammatory response"/>
    <property type="evidence" value="ECO:0007669"/>
    <property type="project" value="InterPro"/>
</dbReference>
<keyword evidence="8" id="KW-1185">Reference proteome</keyword>
<evidence type="ECO:0000256" key="2">
    <source>
        <dbReference type="ARBA" id="ARBA00007236"/>
    </source>
</evidence>